<feature type="domain" description="Methyltransferase type 12" evidence="1">
    <location>
        <begin position="58"/>
        <end position="153"/>
    </location>
</feature>
<dbReference type="SUPFAM" id="SSF53335">
    <property type="entry name" value="S-adenosyl-L-methionine-dependent methyltransferases"/>
    <property type="match status" value="1"/>
</dbReference>
<gene>
    <name evidence="2" type="ORF">ACELLULO517_19495</name>
</gene>
<sequence>MSQTDQAAQKFDSSRAEEYERQSRIALAGYEACHELAACLLAASLGSGTEALLLVAGAGGTGNEILTAGGLEPGWRFVAVDPAPAMLDLAMDRVARAGLGDRTTAVSGTVADLPLDDIFDAATLIGVLHHLPGDGAKRAILSDIAARLRPGAPFVLACNHYPYASQPLLLAAWGERWRMLGATPDEVQAKLGRILQGADPPDGEQAVAALLAEAGFDAPLRFFSSLFWGAWIARKL</sequence>
<keyword evidence="2" id="KW-0808">Transferase</keyword>
<evidence type="ECO:0000313" key="3">
    <source>
        <dbReference type="Proteomes" id="UP000721844"/>
    </source>
</evidence>
<dbReference type="AlphaFoldDB" id="A0A963Z457"/>
<dbReference type="Gene3D" id="3.40.50.150">
    <property type="entry name" value="Vaccinia Virus protein VP39"/>
    <property type="match status" value="1"/>
</dbReference>
<dbReference type="RefSeq" id="WP_227309097.1">
    <property type="nucleotide sequence ID" value="NZ_JAESVA010000007.1"/>
</dbReference>
<dbReference type="CDD" id="cd02440">
    <property type="entry name" value="AdoMet_MTases"/>
    <property type="match status" value="1"/>
</dbReference>
<organism evidence="2 3">
    <name type="scientific">Acidisoma cellulosilyticum</name>
    <dbReference type="NCBI Taxonomy" id="2802395"/>
    <lineage>
        <taxon>Bacteria</taxon>
        <taxon>Pseudomonadati</taxon>
        <taxon>Pseudomonadota</taxon>
        <taxon>Alphaproteobacteria</taxon>
        <taxon>Acetobacterales</taxon>
        <taxon>Acidocellaceae</taxon>
        <taxon>Acidisoma</taxon>
    </lineage>
</organism>
<proteinExistence type="predicted"/>
<name>A0A963Z457_9PROT</name>
<dbReference type="Pfam" id="PF08242">
    <property type="entry name" value="Methyltransf_12"/>
    <property type="match status" value="1"/>
</dbReference>
<dbReference type="InterPro" id="IPR029063">
    <property type="entry name" value="SAM-dependent_MTases_sf"/>
</dbReference>
<dbReference type="GO" id="GO:0032259">
    <property type="term" value="P:methylation"/>
    <property type="evidence" value="ECO:0007669"/>
    <property type="project" value="UniProtKB-KW"/>
</dbReference>
<keyword evidence="2" id="KW-0489">Methyltransferase</keyword>
<protein>
    <submittedName>
        <fullName evidence="2">Class I SAM-dependent methyltransferase</fullName>
    </submittedName>
</protein>
<keyword evidence="3" id="KW-1185">Reference proteome</keyword>
<accession>A0A963Z457</accession>
<evidence type="ECO:0000259" key="1">
    <source>
        <dbReference type="Pfam" id="PF08242"/>
    </source>
</evidence>
<dbReference type="Proteomes" id="UP000721844">
    <property type="component" value="Unassembled WGS sequence"/>
</dbReference>
<dbReference type="EMBL" id="JAESVA010000007">
    <property type="protein sequence ID" value="MCB8882442.1"/>
    <property type="molecule type" value="Genomic_DNA"/>
</dbReference>
<evidence type="ECO:0000313" key="2">
    <source>
        <dbReference type="EMBL" id="MCB8882442.1"/>
    </source>
</evidence>
<reference evidence="2 3" key="1">
    <citation type="journal article" date="2021" name="Microorganisms">
        <title>Acidisoma silvae sp. nov. and Acidisomacellulosilytica sp. nov., Two Acidophilic Bacteria Isolated from Decaying Wood, Hydrolyzing Cellulose and Producing Poly-3-hydroxybutyrate.</title>
        <authorList>
            <person name="Mieszkin S."/>
            <person name="Pouder E."/>
            <person name="Uroz S."/>
            <person name="Simon-Colin C."/>
            <person name="Alain K."/>
        </authorList>
    </citation>
    <scope>NUCLEOTIDE SEQUENCE [LARGE SCALE GENOMIC DNA]</scope>
    <source>
        <strain evidence="2 3">HW T5.17</strain>
    </source>
</reference>
<dbReference type="GO" id="GO:0008168">
    <property type="term" value="F:methyltransferase activity"/>
    <property type="evidence" value="ECO:0007669"/>
    <property type="project" value="UniProtKB-KW"/>
</dbReference>
<dbReference type="InterPro" id="IPR013217">
    <property type="entry name" value="Methyltransf_12"/>
</dbReference>
<comment type="caution">
    <text evidence="2">The sequence shown here is derived from an EMBL/GenBank/DDBJ whole genome shotgun (WGS) entry which is preliminary data.</text>
</comment>